<feature type="compositionally biased region" description="Basic and acidic residues" evidence="13">
    <location>
        <begin position="91"/>
        <end position="109"/>
    </location>
</feature>
<dbReference type="InterPro" id="IPR050537">
    <property type="entry name" value="2-oxoacid_dehydrogenase"/>
</dbReference>
<comment type="subunit">
    <text evidence="4">Forms a 24-polypeptide structural core with octahedral symmetry. Part of the 2-oxoglutarate dehydrogenase (OGDH) complex composed of E1 (2-oxoglutarate dehydrogenase), E2 (dihydrolipoamide succinyltransferase) and E3 (dihydrolipoamide dehydrogenase); the complex contains multiple copies of the three enzymatic components (E1, E2 and E3).</text>
</comment>
<accession>U1YE22</accession>
<keyword evidence="10 12" id="KW-0012">Acyltransferase</keyword>
<dbReference type="EMBL" id="AWSJ01000169">
    <property type="protein sequence ID" value="ERI09046.1"/>
    <property type="molecule type" value="Genomic_DNA"/>
</dbReference>
<evidence type="ECO:0000256" key="1">
    <source>
        <dbReference type="ARBA" id="ARBA00004052"/>
    </source>
</evidence>
<dbReference type="PROSITE" id="PS50968">
    <property type="entry name" value="BIOTINYL_LIPOYL"/>
    <property type="match status" value="1"/>
</dbReference>
<dbReference type="SUPFAM" id="SSF51230">
    <property type="entry name" value="Single hybrid motif"/>
    <property type="match status" value="1"/>
</dbReference>
<dbReference type="GO" id="GO:0033512">
    <property type="term" value="P:L-lysine catabolic process to acetyl-CoA via saccharopine"/>
    <property type="evidence" value="ECO:0007669"/>
    <property type="project" value="UniProtKB-UniRule"/>
</dbReference>
<dbReference type="InterPro" id="IPR004167">
    <property type="entry name" value="PSBD"/>
</dbReference>
<dbReference type="PANTHER" id="PTHR43416">
    <property type="entry name" value="DIHYDROLIPOYLLYSINE-RESIDUE SUCCINYLTRANSFERASE COMPONENT OF 2-OXOGLUTARATE DEHYDROGENASE COMPLEX, MITOCHONDRIAL-RELATED"/>
    <property type="match status" value="1"/>
</dbReference>
<evidence type="ECO:0000313" key="16">
    <source>
        <dbReference type="EMBL" id="ERI09046.1"/>
    </source>
</evidence>
<dbReference type="GO" id="GO:0004149">
    <property type="term" value="F:dihydrolipoyllysine-residue succinyltransferase activity"/>
    <property type="evidence" value="ECO:0007669"/>
    <property type="project" value="UniProtKB-UniRule"/>
</dbReference>
<dbReference type="Proteomes" id="UP000016511">
    <property type="component" value="Unassembled WGS sequence"/>
</dbReference>
<dbReference type="UniPathway" id="UPA00868">
    <property type="reaction ID" value="UER00840"/>
</dbReference>
<evidence type="ECO:0000256" key="2">
    <source>
        <dbReference type="ARBA" id="ARBA00005145"/>
    </source>
</evidence>
<evidence type="ECO:0000256" key="12">
    <source>
        <dbReference type="RuleBase" id="RU361138"/>
    </source>
</evidence>
<dbReference type="Gene3D" id="3.30.559.10">
    <property type="entry name" value="Chloramphenicol acetyltransferase-like domain"/>
    <property type="match status" value="1"/>
</dbReference>
<name>U1YE22_ANEAE</name>
<dbReference type="PATRIC" id="fig|649747.3.peg.2557"/>
<sequence>MSEVKVPELAESITEATIVKWLKAEGDSVAQGEVLAELETDKVNMELNAEQDGTLTKIMREPGDTVHVGDVVAMIEEGAAPTQKQSAPPKAEAEAAEKQATQPKEEKVEPTPASNDNQRKESVGARAATPAARKLARAQNVDLHNVRSQDPLGRVTAEDVKANNVAQPESRKAAISTKPAAPAISTDTEKPVERIPMSRRRQTIAERLVHAQHSAAMLTTFNEVDMTAILDVRKRRQEKFVEQHNIKLGFMSFFTKAVVGALKAFPLLNAEIQGKEILLKKYYDIGIAVATEGGLVVPVVRDADRLSFAELETNIANLAKKARDNKLSLSDLQGGTFSITNGGIFGSLLSTPILNAPQVGILGMHKIQLRPIAIDKERTENRPMMYIALSYDHRIVDGKEAVSFLTKVKELLEDPETLLLEG</sequence>
<dbReference type="GeneID" id="92839232"/>
<feature type="region of interest" description="Disordered" evidence="13">
    <location>
        <begin position="79"/>
        <end position="190"/>
    </location>
</feature>
<dbReference type="RefSeq" id="WP_021621597.1">
    <property type="nucleotide sequence ID" value="NZ_KE952782.1"/>
</dbReference>
<keyword evidence="17" id="KW-1185">Reference proteome</keyword>
<dbReference type="FunFam" id="3.30.559.10:FF:000007">
    <property type="entry name" value="Dihydrolipoamide acetyltransferase component of pyruvate dehydrogenase complex"/>
    <property type="match status" value="1"/>
</dbReference>
<evidence type="ECO:0000256" key="9">
    <source>
        <dbReference type="ARBA" id="ARBA00022823"/>
    </source>
</evidence>
<dbReference type="InterPro" id="IPR001078">
    <property type="entry name" value="2-oxoacid_DH_actylTfrase"/>
</dbReference>
<dbReference type="GO" id="GO:0006099">
    <property type="term" value="P:tricarboxylic acid cycle"/>
    <property type="evidence" value="ECO:0007669"/>
    <property type="project" value="UniProtKB-UniRule"/>
</dbReference>
<dbReference type="InterPro" id="IPR023213">
    <property type="entry name" value="CAT-like_dom_sf"/>
</dbReference>
<dbReference type="Pfam" id="PF02817">
    <property type="entry name" value="E3_binding"/>
    <property type="match status" value="1"/>
</dbReference>
<dbReference type="InterPro" id="IPR036625">
    <property type="entry name" value="E3-bd_dom_sf"/>
</dbReference>
<dbReference type="Pfam" id="PF00198">
    <property type="entry name" value="2-oxoacid_dh"/>
    <property type="match status" value="1"/>
</dbReference>
<evidence type="ECO:0000313" key="17">
    <source>
        <dbReference type="Proteomes" id="UP000016511"/>
    </source>
</evidence>
<dbReference type="PROSITE" id="PS00189">
    <property type="entry name" value="LIPOYL"/>
    <property type="match status" value="1"/>
</dbReference>
<dbReference type="Gene3D" id="4.10.320.10">
    <property type="entry name" value="E3-binding domain"/>
    <property type="match status" value="1"/>
</dbReference>
<evidence type="ECO:0000256" key="13">
    <source>
        <dbReference type="SAM" id="MobiDB-lite"/>
    </source>
</evidence>
<dbReference type="NCBIfam" id="TIGR01347">
    <property type="entry name" value="sucB"/>
    <property type="match status" value="1"/>
</dbReference>
<dbReference type="InterPro" id="IPR011053">
    <property type="entry name" value="Single_hybrid_motif"/>
</dbReference>
<comment type="cofactor">
    <cofactor evidence="12">
        <name>(R)-lipoate</name>
        <dbReference type="ChEBI" id="CHEBI:83088"/>
    </cofactor>
    <text evidence="12">Binds 1 lipoyl cofactor covalently.</text>
</comment>
<evidence type="ECO:0000256" key="11">
    <source>
        <dbReference type="ARBA" id="ARBA00052761"/>
    </source>
</evidence>
<dbReference type="STRING" id="649747.HMPREF0083_02824"/>
<gene>
    <name evidence="16" type="ORF">HMPREF0083_02824</name>
</gene>
<evidence type="ECO:0000256" key="5">
    <source>
        <dbReference type="ARBA" id="ARBA00012945"/>
    </source>
</evidence>
<evidence type="ECO:0000256" key="8">
    <source>
        <dbReference type="ARBA" id="ARBA00022679"/>
    </source>
</evidence>
<evidence type="ECO:0000256" key="7">
    <source>
        <dbReference type="ARBA" id="ARBA00022532"/>
    </source>
</evidence>
<proteinExistence type="inferred from homology"/>
<organism evidence="16 17">
    <name type="scientific">Aneurinibacillus aneurinilyticus ATCC 12856</name>
    <dbReference type="NCBI Taxonomy" id="649747"/>
    <lineage>
        <taxon>Bacteria</taxon>
        <taxon>Bacillati</taxon>
        <taxon>Bacillota</taxon>
        <taxon>Bacilli</taxon>
        <taxon>Bacillales</taxon>
        <taxon>Paenibacillaceae</taxon>
        <taxon>Aneurinibacillus group</taxon>
        <taxon>Aneurinibacillus</taxon>
    </lineage>
</organism>
<reference evidence="16 17" key="1">
    <citation type="submission" date="2013-08" db="EMBL/GenBank/DDBJ databases">
        <authorList>
            <person name="Weinstock G."/>
            <person name="Sodergren E."/>
            <person name="Wylie T."/>
            <person name="Fulton L."/>
            <person name="Fulton R."/>
            <person name="Fronick C."/>
            <person name="O'Laughlin M."/>
            <person name="Godfrey J."/>
            <person name="Miner T."/>
            <person name="Herter B."/>
            <person name="Appelbaum E."/>
            <person name="Cordes M."/>
            <person name="Lek S."/>
            <person name="Wollam A."/>
            <person name="Pepin K.H."/>
            <person name="Palsikar V.B."/>
            <person name="Mitreva M."/>
            <person name="Wilson R.K."/>
        </authorList>
    </citation>
    <scope>NUCLEOTIDE SEQUENCE [LARGE SCALE GENOMIC DNA]</scope>
    <source>
        <strain evidence="16 17">ATCC 12856</strain>
    </source>
</reference>
<dbReference type="Gene3D" id="2.40.50.100">
    <property type="match status" value="1"/>
</dbReference>
<dbReference type="CDD" id="cd06849">
    <property type="entry name" value="lipoyl_domain"/>
    <property type="match status" value="1"/>
</dbReference>
<dbReference type="eggNOG" id="COG0508">
    <property type="taxonomic scope" value="Bacteria"/>
</dbReference>
<evidence type="ECO:0000256" key="6">
    <source>
        <dbReference type="ARBA" id="ARBA00019511"/>
    </source>
</evidence>
<comment type="similarity">
    <text evidence="3 12">Belongs to the 2-oxoacid dehydrogenase family.</text>
</comment>
<dbReference type="GO" id="GO:0045252">
    <property type="term" value="C:oxoglutarate dehydrogenase complex"/>
    <property type="evidence" value="ECO:0007669"/>
    <property type="project" value="UniProtKB-UniRule"/>
</dbReference>
<keyword evidence="9 12" id="KW-0450">Lipoyl</keyword>
<keyword evidence="7 12" id="KW-0816">Tricarboxylic acid cycle</keyword>
<comment type="catalytic activity">
    <reaction evidence="11 12">
        <text>N(6)-[(R)-dihydrolipoyl]-L-lysyl-[protein] + succinyl-CoA = N(6)-[(R)-S(8)-succinyldihydrolipoyl]-L-lysyl-[protein] + CoA</text>
        <dbReference type="Rhea" id="RHEA:15213"/>
        <dbReference type="Rhea" id="RHEA-COMP:10475"/>
        <dbReference type="Rhea" id="RHEA-COMP:20092"/>
        <dbReference type="ChEBI" id="CHEBI:57287"/>
        <dbReference type="ChEBI" id="CHEBI:57292"/>
        <dbReference type="ChEBI" id="CHEBI:83100"/>
        <dbReference type="ChEBI" id="CHEBI:83120"/>
        <dbReference type="EC" id="2.3.1.61"/>
    </reaction>
</comment>
<dbReference type="SUPFAM" id="SSF47005">
    <property type="entry name" value="Peripheral subunit-binding domain of 2-oxo acid dehydrogenase complex"/>
    <property type="match status" value="1"/>
</dbReference>
<dbReference type="HOGENOM" id="CLU_016733_0_0_9"/>
<evidence type="ECO:0000256" key="3">
    <source>
        <dbReference type="ARBA" id="ARBA00007317"/>
    </source>
</evidence>
<evidence type="ECO:0000256" key="4">
    <source>
        <dbReference type="ARBA" id="ARBA00011666"/>
    </source>
</evidence>
<dbReference type="InterPro" id="IPR003016">
    <property type="entry name" value="2-oxoA_DH_lipoyl-BS"/>
</dbReference>
<feature type="domain" description="Peripheral subunit-binding (PSBD)" evidence="15">
    <location>
        <begin position="127"/>
        <end position="164"/>
    </location>
</feature>
<dbReference type="AlphaFoldDB" id="U1YE22"/>
<comment type="function">
    <text evidence="1 12">E2 component of the 2-oxoglutarate dehydrogenase (OGDH) complex which catalyzes the second step in the conversion of 2-oxoglutarate to succinyl-CoA and CO(2).</text>
</comment>
<dbReference type="InterPro" id="IPR006255">
    <property type="entry name" value="SucB"/>
</dbReference>
<dbReference type="PROSITE" id="PS51826">
    <property type="entry name" value="PSBD"/>
    <property type="match status" value="1"/>
</dbReference>
<dbReference type="PANTHER" id="PTHR43416:SF5">
    <property type="entry name" value="DIHYDROLIPOYLLYSINE-RESIDUE SUCCINYLTRANSFERASE COMPONENT OF 2-OXOGLUTARATE DEHYDROGENASE COMPLEX, MITOCHONDRIAL"/>
    <property type="match status" value="1"/>
</dbReference>
<evidence type="ECO:0000256" key="10">
    <source>
        <dbReference type="ARBA" id="ARBA00023315"/>
    </source>
</evidence>
<keyword evidence="8 12" id="KW-0808">Transferase</keyword>
<comment type="caution">
    <text evidence="16">The sequence shown here is derived from an EMBL/GenBank/DDBJ whole genome shotgun (WGS) entry which is preliminary data.</text>
</comment>
<comment type="pathway">
    <text evidence="2 12">Amino-acid degradation; L-lysine degradation via saccharopine pathway; glutaryl-CoA from L-lysine: step 6/6.</text>
</comment>
<feature type="domain" description="Lipoyl-binding" evidence="14">
    <location>
        <begin position="1"/>
        <end position="76"/>
    </location>
</feature>
<dbReference type="GO" id="GO:0005829">
    <property type="term" value="C:cytosol"/>
    <property type="evidence" value="ECO:0007669"/>
    <property type="project" value="TreeGrafter"/>
</dbReference>
<evidence type="ECO:0000259" key="15">
    <source>
        <dbReference type="PROSITE" id="PS51826"/>
    </source>
</evidence>
<dbReference type="NCBIfam" id="NF004309">
    <property type="entry name" value="PRK05704.1"/>
    <property type="match status" value="1"/>
</dbReference>
<evidence type="ECO:0000259" key="14">
    <source>
        <dbReference type="PROSITE" id="PS50968"/>
    </source>
</evidence>
<dbReference type="SUPFAM" id="SSF52777">
    <property type="entry name" value="CoA-dependent acyltransferases"/>
    <property type="match status" value="1"/>
</dbReference>
<dbReference type="InterPro" id="IPR000089">
    <property type="entry name" value="Biotin_lipoyl"/>
</dbReference>
<dbReference type="EC" id="2.3.1.61" evidence="5 12"/>
<dbReference type="Pfam" id="PF00364">
    <property type="entry name" value="Biotin_lipoyl"/>
    <property type="match status" value="1"/>
</dbReference>
<protein>
    <recommendedName>
        <fullName evidence="6 12">Dihydrolipoyllysine-residue succinyltransferase component of 2-oxoglutarate dehydrogenase complex</fullName>
        <ecNumber evidence="5 12">2.3.1.61</ecNumber>
    </recommendedName>
    <alternativeName>
        <fullName evidence="12">2-oxoglutarate dehydrogenase complex component E2</fullName>
    </alternativeName>
</protein>